<evidence type="ECO:0000313" key="3">
    <source>
        <dbReference type="Proteomes" id="UP001162156"/>
    </source>
</evidence>
<name>A0AAV8X7E2_9CUCU</name>
<protein>
    <recommendedName>
        <fullName evidence="1">E3 ubiquitin-protein ligase NRDP1 domain-containing protein</fullName>
    </recommendedName>
</protein>
<keyword evidence="3" id="KW-1185">Reference proteome</keyword>
<sequence length="91" mass="10571">MDRMIKRTLTEMGCPPHILDDLMENCHERRWPPGLCSLETRQNNRRQYENYVSKRVPGKQAVLVLSCDNTHMGEDMMVEPGLVMIFAHGIE</sequence>
<dbReference type="GO" id="GO:0061630">
    <property type="term" value="F:ubiquitin protein ligase activity"/>
    <property type="evidence" value="ECO:0007669"/>
    <property type="project" value="InterPro"/>
</dbReference>
<dbReference type="AlphaFoldDB" id="A0AAV8X7E2"/>
<gene>
    <name evidence="2" type="ORF">NQ314_013720</name>
</gene>
<feature type="domain" description="E3 ubiquitin-protein ligase NRDP1" evidence="1">
    <location>
        <begin position="1"/>
        <end position="91"/>
    </location>
</feature>
<dbReference type="EMBL" id="JANEYF010003804">
    <property type="protein sequence ID" value="KAJ8933867.1"/>
    <property type="molecule type" value="Genomic_DNA"/>
</dbReference>
<dbReference type="Proteomes" id="UP001162156">
    <property type="component" value="Unassembled WGS sequence"/>
</dbReference>
<dbReference type="SUPFAM" id="SSF160088">
    <property type="entry name" value="NRDP1 C-terminal domain-like"/>
    <property type="match status" value="1"/>
</dbReference>
<dbReference type="Pfam" id="PF08941">
    <property type="entry name" value="USP8_interact"/>
    <property type="match status" value="1"/>
</dbReference>
<dbReference type="InterPro" id="IPR037255">
    <property type="entry name" value="NRDP1_C"/>
</dbReference>
<accession>A0AAV8X7E2</accession>
<reference evidence="2" key="1">
    <citation type="journal article" date="2023" name="Insect Mol. Biol.">
        <title>Genome sequencing provides insights into the evolution of gene families encoding plant cell wall-degrading enzymes in longhorned beetles.</title>
        <authorList>
            <person name="Shin N.R."/>
            <person name="Okamura Y."/>
            <person name="Kirsch R."/>
            <person name="Pauchet Y."/>
        </authorList>
    </citation>
    <scope>NUCLEOTIDE SEQUENCE</scope>
    <source>
        <strain evidence="2">RBIC_L_NR</strain>
    </source>
</reference>
<evidence type="ECO:0000313" key="2">
    <source>
        <dbReference type="EMBL" id="KAJ8933867.1"/>
    </source>
</evidence>
<comment type="caution">
    <text evidence="2">The sequence shown here is derived from an EMBL/GenBank/DDBJ whole genome shotgun (WGS) entry which is preliminary data.</text>
</comment>
<evidence type="ECO:0000259" key="1">
    <source>
        <dbReference type="Pfam" id="PF08941"/>
    </source>
</evidence>
<dbReference type="GO" id="GO:0016567">
    <property type="term" value="P:protein ubiquitination"/>
    <property type="evidence" value="ECO:0007669"/>
    <property type="project" value="InterPro"/>
</dbReference>
<organism evidence="2 3">
    <name type="scientific">Rhamnusium bicolor</name>
    <dbReference type="NCBI Taxonomy" id="1586634"/>
    <lineage>
        <taxon>Eukaryota</taxon>
        <taxon>Metazoa</taxon>
        <taxon>Ecdysozoa</taxon>
        <taxon>Arthropoda</taxon>
        <taxon>Hexapoda</taxon>
        <taxon>Insecta</taxon>
        <taxon>Pterygota</taxon>
        <taxon>Neoptera</taxon>
        <taxon>Endopterygota</taxon>
        <taxon>Coleoptera</taxon>
        <taxon>Polyphaga</taxon>
        <taxon>Cucujiformia</taxon>
        <taxon>Chrysomeloidea</taxon>
        <taxon>Cerambycidae</taxon>
        <taxon>Lepturinae</taxon>
        <taxon>Rhagiini</taxon>
        <taxon>Rhamnusium</taxon>
    </lineage>
</organism>
<dbReference type="InterPro" id="IPR015036">
    <property type="entry name" value="NRDP1"/>
</dbReference>
<proteinExistence type="predicted"/>